<comment type="function">
    <text evidence="9">Part of the ABC transporter complex LsrABCD involved in autoinducer 2 (AI-2) import. Probably responsible for the translocation of the substrate across the membrane.</text>
</comment>
<dbReference type="STRING" id="574376.BAMA_20340"/>
<dbReference type="Proteomes" id="UP000027822">
    <property type="component" value="Unassembled WGS sequence"/>
</dbReference>
<dbReference type="eggNOG" id="COG1172">
    <property type="taxonomic scope" value="Bacteria"/>
</dbReference>
<feature type="transmembrane region" description="Helical" evidence="11">
    <location>
        <begin position="158"/>
        <end position="179"/>
    </location>
</feature>
<dbReference type="PANTHER" id="PTHR32196">
    <property type="entry name" value="ABC TRANSPORTER PERMEASE PROTEIN YPHD-RELATED-RELATED"/>
    <property type="match status" value="1"/>
</dbReference>
<keyword evidence="5" id="KW-0997">Cell inner membrane</keyword>
<dbReference type="AlphaFoldDB" id="A0A073JZA4"/>
<keyword evidence="4" id="KW-1003">Cell membrane</keyword>
<keyword evidence="3" id="KW-0813">Transport</keyword>
<proteinExistence type="predicted"/>
<evidence type="ECO:0000313" key="12">
    <source>
        <dbReference type="EMBL" id="KEK19621.1"/>
    </source>
</evidence>
<feature type="transmembrane region" description="Helical" evidence="11">
    <location>
        <begin position="90"/>
        <end position="110"/>
    </location>
</feature>
<organism evidence="12 13">
    <name type="scientific">Bacillus manliponensis</name>
    <dbReference type="NCBI Taxonomy" id="574376"/>
    <lineage>
        <taxon>Bacteria</taxon>
        <taxon>Bacillati</taxon>
        <taxon>Bacillota</taxon>
        <taxon>Bacilli</taxon>
        <taxon>Bacillales</taxon>
        <taxon>Bacillaceae</taxon>
        <taxon>Bacillus</taxon>
        <taxon>Bacillus cereus group</taxon>
    </lineage>
</organism>
<evidence type="ECO:0000256" key="4">
    <source>
        <dbReference type="ARBA" id="ARBA00022475"/>
    </source>
</evidence>
<evidence type="ECO:0000256" key="2">
    <source>
        <dbReference type="ARBA" id="ARBA00011262"/>
    </source>
</evidence>
<evidence type="ECO:0000256" key="11">
    <source>
        <dbReference type="SAM" id="Phobius"/>
    </source>
</evidence>
<comment type="caution">
    <text evidence="12">The sequence shown here is derived from an EMBL/GenBank/DDBJ whole genome shotgun (WGS) entry which is preliminary data.</text>
</comment>
<evidence type="ECO:0000256" key="9">
    <source>
        <dbReference type="ARBA" id="ARBA00025439"/>
    </source>
</evidence>
<dbReference type="GO" id="GO:0022857">
    <property type="term" value="F:transmembrane transporter activity"/>
    <property type="evidence" value="ECO:0007669"/>
    <property type="project" value="InterPro"/>
</dbReference>
<keyword evidence="7 11" id="KW-1133">Transmembrane helix</keyword>
<dbReference type="CDD" id="cd06579">
    <property type="entry name" value="TM_PBP1_transp_AraH_like"/>
    <property type="match status" value="1"/>
</dbReference>
<dbReference type="RefSeq" id="WP_034638427.1">
    <property type="nucleotide sequence ID" value="NZ_CBCSJC010000033.1"/>
</dbReference>
<feature type="transmembrane region" description="Helical" evidence="11">
    <location>
        <begin position="289"/>
        <end position="309"/>
    </location>
</feature>
<evidence type="ECO:0000256" key="3">
    <source>
        <dbReference type="ARBA" id="ARBA00022448"/>
    </source>
</evidence>
<accession>A0A073JZA4</accession>
<dbReference type="GO" id="GO:0005886">
    <property type="term" value="C:plasma membrane"/>
    <property type="evidence" value="ECO:0007669"/>
    <property type="project" value="UniProtKB-SubCell"/>
</dbReference>
<sequence>MKYITYILKVREFSIIGLLILYMLFVSTINPAFFKFDSLALIMKSSLILVILAIGQSFVLFTRNIDVSVGSTMGLSAAVCGMLLTEQYSVASTIIFVLLVGAGIGLINGIGVTKFRVPSIIMTLGMLGVIRGLMLIYTDGKWIEDIPNSYKKLSSVTLFGLPVMVWIVIIILFIAYCVLTKVPFGRYFYAVGDNEDGARLIGIPVNRVKILAFILSGVSGAIAGCLFVMNVGFVPNQTGTGIELQVIAAAVLGGIHLKGGVGSVFGAALGAIFLETISSSLVYLKVPAFWNSAISGFLLLLIIILDSSLQKWNERERLKQRGVKG</sequence>
<dbReference type="Pfam" id="PF02653">
    <property type="entry name" value="BPD_transp_2"/>
    <property type="match status" value="1"/>
</dbReference>
<feature type="transmembrane region" description="Helical" evidence="11">
    <location>
        <begin position="210"/>
        <end position="233"/>
    </location>
</feature>
<comment type="subcellular location">
    <subcellularLocation>
        <location evidence="1">Cell membrane</location>
        <topology evidence="1">Multi-pass membrane protein</topology>
    </subcellularLocation>
</comment>
<dbReference type="PANTHER" id="PTHR32196:SF29">
    <property type="entry name" value="AUTOINDUCER 2 IMPORT SYSTEM PERMEASE PROTEIN LSRC"/>
    <property type="match status" value="1"/>
</dbReference>
<evidence type="ECO:0000256" key="1">
    <source>
        <dbReference type="ARBA" id="ARBA00004651"/>
    </source>
</evidence>
<feature type="transmembrane region" description="Helical" evidence="11">
    <location>
        <begin position="39"/>
        <end position="60"/>
    </location>
</feature>
<keyword evidence="6 11" id="KW-0812">Transmembrane</keyword>
<keyword evidence="13" id="KW-1185">Reference proteome</keyword>
<reference evidence="12 13" key="1">
    <citation type="submission" date="2014-06" db="EMBL/GenBank/DDBJ databases">
        <title>Draft genome sequence of Bacillus manliponensis JCM 15802 (MCCC 1A00708).</title>
        <authorList>
            <person name="Lai Q."/>
            <person name="Liu Y."/>
            <person name="Shao Z."/>
        </authorList>
    </citation>
    <scope>NUCLEOTIDE SEQUENCE [LARGE SCALE GENOMIC DNA]</scope>
    <source>
        <strain evidence="12 13">JCM 15802</strain>
    </source>
</reference>
<evidence type="ECO:0000256" key="10">
    <source>
        <dbReference type="ARBA" id="ARBA00039382"/>
    </source>
</evidence>
<gene>
    <name evidence="12" type="ORF">BAMA_20340</name>
</gene>
<dbReference type="EMBL" id="JOTN01000006">
    <property type="protein sequence ID" value="KEK19621.1"/>
    <property type="molecule type" value="Genomic_DNA"/>
</dbReference>
<keyword evidence="8 11" id="KW-0472">Membrane</keyword>
<comment type="subunit">
    <text evidence="2">The complex is composed of two ATP-binding proteins (LsrA), two transmembrane proteins (LsrC and LsrD) and a solute-binding protein (LsrB).</text>
</comment>
<feature type="transmembrane region" description="Helical" evidence="11">
    <location>
        <begin position="67"/>
        <end position="84"/>
    </location>
</feature>
<evidence type="ECO:0000256" key="7">
    <source>
        <dbReference type="ARBA" id="ARBA00022989"/>
    </source>
</evidence>
<name>A0A073JZA4_9BACI</name>
<evidence type="ECO:0000256" key="8">
    <source>
        <dbReference type="ARBA" id="ARBA00023136"/>
    </source>
</evidence>
<feature type="transmembrane region" description="Helical" evidence="11">
    <location>
        <begin position="12"/>
        <end position="33"/>
    </location>
</feature>
<evidence type="ECO:0000256" key="5">
    <source>
        <dbReference type="ARBA" id="ARBA00022519"/>
    </source>
</evidence>
<evidence type="ECO:0000256" key="6">
    <source>
        <dbReference type="ARBA" id="ARBA00022692"/>
    </source>
</evidence>
<protein>
    <recommendedName>
        <fullName evidence="10">Autoinducer 2 import system permease protein LsrC</fullName>
    </recommendedName>
</protein>
<feature type="transmembrane region" description="Helical" evidence="11">
    <location>
        <begin position="117"/>
        <end position="138"/>
    </location>
</feature>
<evidence type="ECO:0000313" key="13">
    <source>
        <dbReference type="Proteomes" id="UP000027822"/>
    </source>
</evidence>
<dbReference type="InterPro" id="IPR001851">
    <property type="entry name" value="ABC_transp_permease"/>
</dbReference>